<feature type="transmembrane region" description="Helical" evidence="2">
    <location>
        <begin position="80"/>
        <end position="102"/>
    </location>
</feature>
<reference evidence="3" key="1">
    <citation type="submission" date="2015-09" db="EMBL/GenBank/DDBJ databases">
        <title>Draft Genome Sequences of Two Novel Amoeba-resistant Intranuclear Bacteria, Candidatus Berkiella cookevillensis and Candidatus Berkiella aquae.</title>
        <authorList>
            <person name="Mehari Y.T."/>
            <person name="Arivett B.A."/>
            <person name="Farone A.L."/>
            <person name="Gunderson J.H."/>
            <person name="Farone M.B."/>
        </authorList>
    </citation>
    <scope>NUCLEOTIDE SEQUENCE [LARGE SCALE GENOMIC DNA]</scope>
    <source>
        <strain evidence="3">HT99</strain>
    </source>
</reference>
<feature type="transmembrane region" description="Helical" evidence="2">
    <location>
        <begin position="184"/>
        <end position="207"/>
    </location>
</feature>
<keyword evidence="2" id="KW-0472">Membrane</keyword>
<evidence type="ECO:0000313" key="3">
    <source>
        <dbReference type="EMBL" id="KRG19438.1"/>
    </source>
</evidence>
<gene>
    <name evidence="4" type="ORF">HT99x_000380</name>
    <name evidence="3" type="ORF">HT99x_02813</name>
</gene>
<sequence>MISTLFQSFGIAVNRSATQVASIIITAILGLYSIQVLAEFSLALTFAAILFAIVTTVQMGTQAELGKRFAEKNISKMFDLFKSTLIVVNIVACIIAVAIWILPNPFSSAGDVELARQAMKTLKILVLSLPLVATLTTITFLLESTGKTKKVVFLRTAQVFLQVGFIVFFVWFKEKGWLNLEVSASHIAIMYLLSDLCMLMIGIMLLFMHIRREFRTYPQIETKSNISKSMIYEVTRLGSPVMVGMIGQRMLFYCYANYIASLGILQMSSFSILNSVIFFFQIPLMGVAHLMTIKIGNSLGEKRHLGLQKTFLAFIKLFTLELCVIGFVFYCLLPLILPQMTDDIEILQLLNSLQWIIMVYFVMNAALTFCMSGLRGYSDTLTPQLMILAILSLGVIAIYLISPATLGISGILLIFSIAGLIAAFFLFKRMVTMQKNEIAILQIEERGQIYR</sequence>
<feature type="transmembrane region" description="Helical" evidence="2">
    <location>
        <begin position="12"/>
        <end position="34"/>
    </location>
</feature>
<evidence type="ECO:0000256" key="2">
    <source>
        <dbReference type="SAM" id="Phobius"/>
    </source>
</evidence>
<evidence type="ECO:0000313" key="5">
    <source>
        <dbReference type="Proteomes" id="UP000051497"/>
    </source>
</evidence>
<dbReference type="EMBL" id="LKAJ01000016">
    <property type="protein sequence ID" value="KRG19438.1"/>
    <property type="molecule type" value="Genomic_DNA"/>
</dbReference>
<feature type="transmembrane region" description="Helical" evidence="2">
    <location>
        <begin position="153"/>
        <end position="172"/>
    </location>
</feature>
<feature type="transmembrane region" description="Helical" evidence="2">
    <location>
        <begin position="352"/>
        <end position="373"/>
    </location>
</feature>
<dbReference type="InterPro" id="IPR002528">
    <property type="entry name" value="MATE_fam"/>
</dbReference>
<organism evidence="3">
    <name type="scientific">Candidatus Berkiella aquae</name>
    <dbReference type="NCBI Taxonomy" id="295108"/>
    <lineage>
        <taxon>Bacteria</taxon>
        <taxon>Pseudomonadati</taxon>
        <taxon>Pseudomonadota</taxon>
        <taxon>Gammaproteobacteria</taxon>
        <taxon>Candidatus Berkiellales</taxon>
        <taxon>Candidatus Berkiellaceae</taxon>
        <taxon>Candidatus Berkiella</taxon>
    </lineage>
</organism>
<reference evidence="4" key="2">
    <citation type="journal article" date="2016" name="Genome Announc.">
        <title>Draft Genome Sequences of Two Novel Amoeba-Resistant Intranuclear Bacteria, 'Candidatus Berkiella cookevillensis' and 'Candidatus Berkiella aquae'.</title>
        <authorList>
            <person name="Mehari Y.T."/>
            <person name="Arivett B.A."/>
            <person name="Farone A.L."/>
            <person name="Gunderson J.H."/>
            <person name="Farone M.B."/>
        </authorList>
    </citation>
    <scope>NUCLEOTIDE SEQUENCE</scope>
    <source>
        <strain evidence="4">HT99</strain>
    </source>
</reference>
<accession>A0A0Q9YRL8</accession>
<feature type="transmembrane region" description="Helical" evidence="2">
    <location>
        <begin position="385"/>
        <end position="402"/>
    </location>
</feature>
<feature type="transmembrane region" description="Helical" evidence="2">
    <location>
        <begin position="40"/>
        <end position="59"/>
    </location>
</feature>
<feature type="transmembrane region" description="Helical" evidence="2">
    <location>
        <begin position="276"/>
        <end position="293"/>
    </location>
</feature>
<dbReference type="RefSeq" id="WP_075067411.1">
    <property type="nucleotide sequence ID" value="NZ_LKAJ02000001.1"/>
</dbReference>
<feature type="transmembrane region" description="Helical" evidence="2">
    <location>
        <begin position="250"/>
        <end position="270"/>
    </location>
</feature>
<dbReference type="PANTHER" id="PTHR43298">
    <property type="entry name" value="MULTIDRUG RESISTANCE PROTEIN NORM-RELATED"/>
    <property type="match status" value="1"/>
</dbReference>
<comment type="caution">
    <text evidence="3">The sequence shown here is derived from an EMBL/GenBank/DDBJ whole genome shotgun (WGS) entry which is preliminary data.</text>
</comment>
<dbReference type="AlphaFoldDB" id="A0A0Q9YRL8"/>
<reference evidence="4" key="3">
    <citation type="submission" date="2021-06" db="EMBL/GenBank/DDBJ databases">
        <title>Genomic Description and Analysis of Intracellular Bacteria, Candidatus Berkiella cookevillensis and Candidatus Berkiella aquae.</title>
        <authorList>
            <person name="Kidane D.T."/>
            <person name="Mehari Y.T."/>
            <person name="Rice F.C."/>
            <person name="Arivett B.A."/>
            <person name="Farone A.L."/>
            <person name="Berk S.G."/>
            <person name="Farone M.B."/>
        </authorList>
    </citation>
    <scope>NUCLEOTIDE SEQUENCE</scope>
    <source>
        <strain evidence="4">HT99</strain>
    </source>
</reference>
<evidence type="ECO:0000313" key="4">
    <source>
        <dbReference type="EMBL" id="MCS5709873.1"/>
    </source>
</evidence>
<dbReference type="InterPro" id="IPR050222">
    <property type="entry name" value="MATE_MdtK"/>
</dbReference>
<dbReference type="OrthoDB" id="9780160at2"/>
<feature type="transmembrane region" description="Helical" evidence="2">
    <location>
        <begin position="122"/>
        <end position="141"/>
    </location>
</feature>
<dbReference type="PANTHER" id="PTHR43298:SF2">
    <property type="entry name" value="FMN_FAD EXPORTER YEEO-RELATED"/>
    <property type="match status" value="1"/>
</dbReference>
<dbReference type="GO" id="GO:0005886">
    <property type="term" value="C:plasma membrane"/>
    <property type="evidence" value="ECO:0007669"/>
    <property type="project" value="TreeGrafter"/>
</dbReference>
<dbReference type="Proteomes" id="UP000051497">
    <property type="component" value="Unassembled WGS sequence"/>
</dbReference>
<keyword evidence="5" id="KW-1185">Reference proteome</keyword>
<keyword evidence="2" id="KW-0812">Transmembrane</keyword>
<name>A0A0Q9YRL8_9GAMM</name>
<dbReference type="STRING" id="295108.HT99x_02813"/>
<feature type="transmembrane region" description="Helical" evidence="2">
    <location>
        <begin position="408"/>
        <end position="427"/>
    </location>
</feature>
<dbReference type="GO" id="GO:0015297">
    <property type="term" value="F:antiporter activity"/>
    <property type="evidence" value="ECO:0007669"/>
    <property type="project" value="InterPro"/>
</dbReference>
<dbReference type="GO" id="GO:0042910">
    <property type="term" value="F:xenobiotic transmembrane transporter activity"/>
    <property type="evidence" value="ECO:0007669"/>
    <property type="project" value="InterPro"/>
</dbReference>
<keyword evidence="2" id="KW-1133">Transmembrane helix</keyword>
<evidence type="ECO:0000256" key="1">
    <source>
        <dbReference type="ARBA" id="ARBA00022448"/>
    </source>
</evidence>
<feature type="transmembrane region" description="Helical" evidence="2">
    <location>
        <begin position="314"/>
        <end position="337"/>
    </location>
</feature>
<dbReference type="EMBL" id="LKAJ02000001">
    <property type="protein sequence ID" value="MCS5709873.1"/>
    <property type="molecule type" value="Genomic_DNA"/>
</dbReference>
<proteinExistence type="predicted"/>
<dbReference type="Pfam" id="PF01554">
    <property type="entry name" value="MatE"/>
    <property type="match status" value="2"/>
</dbReference>
<protein>
    <submittedName>
        <fullName evidence="3">Multidrug efflux protein</fullName>
    </submittedName>
</protein>
<keyword evidence="1" id="KW-0813">Transport</keyword>